<evidence type="ECO:0000256" key="1">
    <source>
        <dbReference type="ARBA" id="ARBA00008898"/>
    </source>
</evidence>
<dbReference type="PANTHER" id="PTHR30466">
    <property type="entry name" value="FLAVIN REDUCTASE"/>
    <property type="match status" value="1"/>
</dbReference>
<dbReference type="SUPFAM" id="SSF50475">
    <property type="entry name" value="FMN-binding split barrel"/>
    <property type="match status" value="1"/>
</dbReference>
<comment type="similarity">
    <text evidence="1">Belongs to the non-flavoprotein flavin reductase family.</text>
</comment>
<dbReference type="InterPro" id="IPR012349">
    <property type="entry name" value="Split_barrel_FMN-bd"/>
</dbReference>
<dbReference type="PANTHER" id="PTHR30466:SF11">
    <property type="entry name" value="FLAVIN-DEPENDENT MONOOXYGENASE, REDUCTASE SUBUNIT HSAB"/>
    <property type="match status" value="1"/>
</dbReference>
<gene>
    <name evidence="4" type="ORF">QWY13_16955</name>
</gene>
<accession>A0ABT8NH09</accession>
<organism evidence="4 5">
    <name type="scientific">Planococcus shenhongbingii</name>
    <dbReference type="NCBI Taxonomy" id="3058398"/>
    <lineage>
        <taxon>Bacteria</taxon>
        <taxon>Bacillati</taxon>
        <taxon>Bacillota</taxon>
        <taxon>Bacilli</taxon>
        <taxon>Bacillales</taxon>
        <taxon>Caryophanaceae</taxon>
        <taxon>Planococcus</taxon>
    </lineage>
</organism>
<dbReference type="Gene3D" id="2.30.110.10">
    <property type="entry name" value="Electron Transport, Fmn-binding Protein, Chain A"/>
    <property type="match status" value="1"/>
</dbReference>
<proteinExistence type="inferred from homology"/>
<evidence type="ECO:0000313" key="5">
    <source>
        <dbReference type="Proteomes" id="UP001172142"/>
    </source>
</evidence>
<dbReference type="GO" id="GO:0016491">
    <property type="term" value="F:oxidoreductase activity"/>
    <property type="evidence" value="ECO:0007669"/>
    <property type="project" value="UniProtKB-KW"/>
</dbReference>
<reference evidence="4 5" key="1">
    <citation type="submission" date="2023-07" db="EMBL/GenBank/DDBJ databases">
        <title>Novel species in genus Planococcus.</title>
        <authorList>
            <person name="Ning S."/>
        </authorList>
    </citation>
    <scope>NUCLEOTIDE SEQUENCE [LARGE SCALE GENOMIC DNA]</scope>
    <source>
        <strain evidence="4 5">N017</strain>
    </source>
</reference>
<dbReference type="RefSeq" id="WP_301857467.1">
    <property type="nucleotide sequence ID" value="NZ_JAUJWU010000005.1"/>
</dbReference>
<evidence type="ECO:0000256" key="2">
    <source>
        <dbReference type="ARBA" id="ARBA00023002"/>
    </source>
</evidence>
<dbReference type="Proteomes" id="UP001172142">
    <property type="component" value="Unassembled WGS sequence"/>
</dbReference>
<sequence length="173" mass="19474">MNKVLDKQELFKEALGNYPTGVTVVTTTDNNNTPLGLTVNSFASVSLDPLLVLWSIDHKVSSLEAFKNRGKFAIHILSGNQSELCKTFSSKTVDRFASCKWSFSSMELPVIEGAFAVLECETHEKIQAGDHTILIGKVQNIKVEKELNPMLYHRRHFGEIPAEFYIKQEDKRS</sequence>
<keyword evidence="5" id="KW-1185">Reference proteome</keyword>
<keyword evidence="2 4" id="KW-0560">Oxidoreductase</keyword>
<dbReference type="EMBL" id="JAUJWU010000005">
    <property type="protein sequence ID" value="MDN7247172.1"/>
    <property type="molecule type" value="Genomic_DNA"/>
</dbReference>
<dbReference type="SMART" id="SM00903">
    <property type="entry name" value="Flavin_Reduct"/>
    <property type="match status" value="1"/>
</dbReference>
<dbReference type="InterPro" id="IPR002563">
    <property type="entry name" value="Flavin_Rdtase-like_dom"/>
</dbReference>
<evidence type="ECO:0000259" key="3">
    <source>
        <dbReference type="SMART" id="SM00903"/>
    </source>
</evidence>
<dbReference type="EC" id="1.-.-.-" evidence="4"/>
<dbReference type="Pfam" id="PF01613">
    <property type="entry name" value="Flavin_Reduct"/>
    <property type="match status" value="1"/>
</dbReference>
<evidence type="ECO:0000313" key="4">
    <source>
        <dbReference type="EMBL" id="MDN7247172.1"/>
    </source>
</evidence>
<protein>
    <submittedName>
        <fullName evidence="4">Flavin reductase family protein</fullName>
        <ecNumber evidence="4">1.-.-.-</ecNumber>
    </submittedName>
</protein>
<feature type="domain" description="Flavin reductase like" evidence="3">
    <location>
        <begin position="15"/>
        <end position="159"/>
    </location>
</feature>
<comment type="caution">
    <text evidence="4">The sequence shown here is derived from an EMBL/GenBank/DDBJ whole genome shotgun (WGS) entry which is preliminary data.</text>
</comment>
<name>A0ABT8NH09_9BACL</name>
<dbReference type="InterPro" id="IPR050268">
    <property type="entry name" value="NADH-dep_flavin_reductase"/>
</dbReference>